<dbReference type="PANTHER" id="PTHR31403">
    <property type="entry name" value="PHOSPHOLIPASE A1-IBETA2, CHLOROPLASTIC"/>
    <property type="match status" value="1"/>
</dbReference>
<dbReference type="GO" id="GO:0004620">
    <property type="term" value="F:phospholipase activity"/>
    <property type="evidence" value="ECO:0007669"/>
    <property type="project" value="TreeGrafter"/>
</dbReference>
<dbReference type="EMBL" id="FOBB01000002">
    <property type="protein sequence ID" value="SEL55948.1"/>
    <property type="molecule type" value="Genomic_DNA"/>
</dbReference>
<dbReference type="Pfam" id="PF01764">
    <property type="entry name" value="Lipase_3"/>
    <property type="match status" value="1"/>
</dbReference>
<dbReference type="RefSeq" id="WP_089910038.1">
    <property type="nucleotide sequence ID" value="NZ_FOBB01000002.1"/>
</dbReference>
<evidence type="ECO:0000259" key="5">
    <source>
        <dbReference type="Pfam" id="PF01764"/>
    </source>
</evidence>
<evidence type="ECO:0000256" key="3">
    <source>
        <dbReference type="ARBA" id="ARBA00022963"/>
    </source>
</evidence>
<dbReference type="Proteomes" id="UP000198984">
    <property type="component" value="Unassembled WGS sequence"/>
</dbReference>
<dbReference type="GO" id="GO:0016042">
    <property type="term" value="P:lipid catabolic process"/>
    <property type="evidence" value="ECO:0007669"/>
    <property type="project" value="UniProtKB-KW"/>
</dbReference>
<name>A0A1H7R7K5_9BACT</name>
<dbReference type="AlphaFoldDB" id="A0A1H7R7K5"/>
<organism evidence="6 7">
    <name type="scientific">Chitinophaga rupis</name>
    <dbReference type="NCBI Taxonomy" id="573321"/>
    <lineage>
        <taxon>Bacteria</taxon>
        <taxon>Pseudomonadati</taxon>
        <taxon>Bacteroidota</taxon>
        <taxon>Chitinophagia</taxon>
        <taxon>Chitinophagales</taxon>
        <taxon>Chitinophagaceae</taxon>
        <taxon>Chitinophaga</taxon>
    </lineage>
</organism>
<feature type="domain" description="Fungal lipase-type" evidence="5">
    <location>
        <begin position="105"/>
        <end position="254"/>
    </location>
</feature>
<keyword evidence="1" id="KW-0378">Hydrolase</keyword>
<sequence length="320" mass="34908">MESQVKSLSISLSEAVQYAKLVNLADMIYKQAVKENDTSTQLNPSLKAYQNICDNTDYQVLVDKDFMTNYTVLYNVQMNDIIVPGNLDLVYYGFIAQHNSTRDYVIAIRGTENDLEAIADAFFVPTPFKEFNNKGLVPSGFYDLYESGLIVSPPDATTQIVPLLLKIVAADPALMMPDAGNVRTVVAGHSLGATLATYYAAAASTGLGKGLDLSVYTYASPMTGDATFADLYNNSVADNCRIYNVPDVVPKVPQYFENQVNIYTQVAGGYKIDSTQYPLVNPGAGCAHQLPVYQYVLDRLNGNDNPDILNFGDGSCKAQS</sequence>
<dbReference type="OrthoDB" id="5522031at2"/>
<keyword evidence="7" id="KW-1185">Reference proteome</keyword>
<protein>
    <submittedName>
        <fullName evidence="6">Lipase (Class 3)</fullName>
    </submittedName>
</protein>
<accession>A0A1H7R7K5</accession>
<proteinExistence type="predicted"/>
<evidence type="ECO:0000256" key="1">
    <source>
        <dbReference type="ARBA" id="ARBA00022801"/>
    </source>
</evidence>
<gene>
    <name evidence="6" type="ORF">SAMN04488505_102548</name>
</gene>
<evidence type="ECO:0000313" key="6">
    <source>
        <dbReference type="EMBL" id="SEL55948.1"/>
    </source>
</evidence>
<keyword evidence="4" id="KW-0443">Lipid metabolism</keyword>
<reference evidence="6 7" key="1">
    <citation type="submission" date="2016-10" db="EMBL/GenBank/DDBJ databases">
        <authorList>
            <person name="de Groot N.N."/>
        </authorList>
    </citation>
    <scope>NUCLEOTIDE SEQUENCE [LARGE SCALE GENOMIC DNA]</scope>
    <source>
        <strain evidence="6 7">DSM 21039</strain>
    </source>
</reference>
<dbReference type="InterPro" id="IPR002921">
    <property type="entry name" value="Fungal_lipase-type"/>
</dbReference>
<dbReference type="InterPro" id="IPR029058">
    <property type="entry name" value="AB_hydrolase_fold"/>
</dbReference>
<evidence type="ECO:0000256" key="4">
    <source>
        <dbReference type="ARBA" id="ARBA00023098"/>
    </source>
</evidence>
<dbReference type="CDD" id="cd00519">
    <property type="entry name" value="Lipase_3"/>
    <property type="match status" value="1"/>
</dbReference>
<dbReference type="PANTHER" id="PTHR31403:SF51">
    <property type="entry name" value="PHOSPHOLIPASE A1-IGAMMA2, CHLOROPLASTIC"/>
    <property type="match status" value="1"/>
</dbReference>
<keyword evidence="3" id="KW-0442">Lipid degradation</keyword>
<evidence type="ECO:0000313" key="7">
    <source>
        <dbReference type="Proteomes" id="UP000198984"/>
    </source>
</evidence>
<keyword evidence="2" id="KW-0809">Transit peptide</keyword>
<dbReference type="SUPFAM" id="SSF53474">
    <property type="entry name" value="alpha/beta-Hydrolases"/>
    <property type="match status" value="1"/>
</dbReference>
<dbReference type="Gene3D" id="3.40.50.1820">
    <property type="entry name" value="alpha/beta hydrolase"/>
    <property type="match status" value="1"/>
</dbReference>
<dbReference type="STRING" id="573321.SAMN04488505_102548"/>
<evidence type="ECO:0000256" key="2">
    <source>
        <dbReference type="ARBA" id="ARBA00022946"/>
    </source>
</evidence>